<evidence type="ECO:0000313" key="3">
    <source>
        <dbReference type="EMBL" id="EIE22756.1"/>
    </source>
</evidence>
<dbReference type="OrthoDB" id="273452at2759"/>
<organism evidence="3 4">
    <name type="scientific">Coccomyxa subellipsoidea (strain C-169)</name>
    <name type="common">Green microalga</name>
    <dbReference type="NCBI Taxonomy" id="574566"/>
    <lineage>
        <taxon>Eukaryota</taxon>
        <taxon>Viridiplantae</taxon>
        <taxon>Chlorophyta</taxon>
        <taxon>core chlorophytes</taxon>
        <taxon>Trebouxiophyceae</taxon>
        <taxon>Trebouxiophyceae incertae sedis</taxon>
        <taxon>Coccomyxaceae</taxon>
        <taxon>Coccomyxa</taxon>
        <taxon>Coccomyxa subellipsoidea</taxon>
    </lineage>
</organism>
<dbReference type="Pfam" id="PF05057">
    <property type="entry name" value="DUF676"/>
    <property type="match status" value="1"/>
</dbReference>
<name>I0YWI7_COCSC</name>
<gene>
    <name evidence="3" type="ORF">COCSUDRAFT_66379</name>
</gene>
<dbReference type="eggNOG" id="KOG4372">
    <property type="taxonomic scope" value="Eukaryota"/>
</dbReference>
<proteinExistence type="predicted"/>
<protein>
    <recommendedName>
        <fullName evidence="2">DUF676 domain-containing protein</fullName>
    </recommendedName>
</protein>
<dbReference type="InterPro" id="IPR044294">
    <property type="entry name" value="Lipase-like"/>
</dbReference>
<dbReference type="PANTHER" id="PTHR12482:SF11">
    <property type="entry name" value="LIPASE YOR059C ISOFORM X1"/>
    <property type="match status" value="1"/>
</dbReference>
<feature type="domain" description="DUF676" evidence="2">
    <location>
        <begin position="1"/>
        <end position="135"/>
    </location>
</feature>
<dbReference type="PANTHER" id="PTHR12482">
    <property type="entry name" value="LIPASE ROG1-RELATED-RELATED"/>
    <property type="match status" value="1"/>
</dbReference>
<reference evidence="3 4" key="1">
    <citation type="journal article" date="2012" name="Genome Biol.">
        <title>The genome of the polar eukaryotic microalga coccomyxa subellipsoidea reveals traits of cold adaptation.</title>
        <authorList>
            <person name="Blanc G."/>
            <person name="Agarkova I."/>
            <person name="Grimwood J."/>
            <person name="Kuo A."/>
            <person name="Brueggeman A."/>
            <person name="Dunigan D."/>
            <person name="Gurnon J."/>
            <person name="Ladunga I."/>
            <person name="Lindquist E."/>
            <person name="Lucas S."/>
            <person name="Pangilinan J."/>
            <person name="Proschold T."/>
            <person name="Salamov A."/>
            <person name="Schmutz J."/>
            <person name="Weeks D."/>
            <person name="Yamada T."/>
            <person name="Claverie J.M."/>
            <person name="Grigoriev I."/>
            <person name="Van Etten J."/>
            <person name="Lomsadze A."/>
            <person name="Borodovsky M."/>
        </authorList>
    </citation>
    <scope>NUCLEOTIDE SEQUENCE [LARGE SCALE GENOMIC DNA]</scope>
    <source>
        <strain evidence="3 4">C-169</strain>
    </source>
</reference>
<feature type="region of interest" description="Disordered" evidence="1">
    <location>
        <begin position="169"/>
        <end position="200"/>
    </location>
</feature>
<dbReference type="InterPro" id="IPR007751">
    <property type="entry name" value="DUF676_lipase-like"/>
</dbReference>
<comment type="caution">
    <text evidence="3">The sequence shown here is derived from an EMBL/GenBank/DDBJ whole genome shotgun (WGS) entry which is preliminary data.</text>
</comment>
<accession>I0YWI7</accession>
<dbReference type="EMBL" id="AGSI01000009">
    <property type="protein sequence ID" value="EIE22756.1"/>
    <property type="molecule type" value="Genomic_DNA"/>
</dbReference>
<evidence type="ECO:0000259" key="2">
    <source>
        <dbReference type="Pfam" id="PF05057"/>
    </source>
</evidence>
<dbReference type="Proteomes" id="UP000007264">
    <property type="component" value="Unassembled WGS sequence"/>
</dbReference>
<sequence>MGGLIGRYALGKLFDPETELLCGLRPTHFVTFATPHLGCDGDRSPAQVPFISWTGDIPLAGWGIEKAVAAAAKPFSSLFMGSSGTQFFLQDGTEGRAPLLERLTQDDPEDGYYISALRSFVTRTCYANSSGDWLVGWANSSLRKPEELPRLNSSNGRGVVSEEPLDAALHPSDCLPLSPTSANPKTEFNGRPPSARNSRGTADWMVADPMEGRSFSTSLARTSSVGSLVMVDADEGGSHGGDGGFPVPVRAAPEGRLGDGGGAPPAQEDVALESSERTMQMLGRLQAGPWRTLSSKLAELPWRRIDVCFKGTKMPFFAHNLIQVTRKWLNWEGEAVAQHFAALFSQMEADPRVQRALR</sequence>
<dbReference type="RefSeq" id="XP_005647300.1">
    <property type="nucleotide sequence ID" value="XM_005647243.1"/>
</dbReference>
<dbReference type="KEGG" id="csl:COCSUDRAFT_66379"/>
<dbReference type="AlphaFoldDB" id="I0YWI7"/>
<keyword evidence="4" id="KW-1185">Reference proteome</keyword>
<evidence type="ECO:0000256" key="1">
    <source>
        <dbReference type="SAM" id="MobiDB-lite"/>
    </source>
</evidence>
<dbReference type="STRING" id="574566.I0YWI7"/>
<dbReference type="GeneID" id="17040743"/>
<evidence type="ECO:0000313" key="4">
    <source>
        <dbReference type="Proteomes" id="UP000007264"/>
    </source>
</evidence>